<protein>
    <submittedName>
        <fullName evidence="1">Uncharacterized protein</fullName>
    </submittedName>
</protein>
<evidence type="ECO:0000313" key="2">
    <source>
        <dbReference type="Proteomes" id="UP000237000"/>
    </source>
</evidence>
<accession>A0A2P5CBX6</accession>
<dbReference type="AlphaFoldDB" id="A0A2P5CBX6"/>
<dbReference type="EMBL" id="JXTC01000385">
    <property type="protein sequence ID" value="PON58494.1"/>
    <property type="molecule type" value="Genomic_DNA"/>
</dbReference>
<gene>
    <name evidence="1" type="ORF">TorRG33x02_290920</name>
</gene>
<dbReference type="InParanoid" id="A0A2P5CBX6"/>
<organism evidence="1 2">
    <name type="scientific">Trema orientale</name>
    <name type="common">Charcoal tree</name>
    <name type="synonym">Celtis orientalis</name>
    <dbReference type="NCBI Taxonomy" id="63057"/>
    <lineage>
        <taxon>Eukaryota</taxon>
        <taxon>Viridiplantae</taxon>
        <taxon>Streptophyta</taxon>
        <taxon>Embryophyta</taxon>
        <taxon>Tracheophyta</taxon>
        <taxon>Spermatophyta</taxon>
        <taxon>Magnoliopsida</taxon>
        <taxon>eudicotyledons</taxon>
        <taxon>Gunneridae</taxon>
        <taxon>Pentapetalae</taxon>
        <taxon>rosids</taxon>
        <taxon>fabids</taxon>
        <taxon>Rosales</taxon>
        <taxon>Cannabaceae</taxon>
        <taxon>Trema</taxon>
    </lineage>
</organism>
<dbReference type="Proteomes" id="UP000237000">
    <property type="component" value="Unassembled WGS sequence"/>
</dbReference>
<dbReference type="OrthoDB" id="1166629at2759"/>
<dbReference type="PANTHER" id="PTHR47481:SF31">
    <property type="entry name" value="OS01G0873500 PROTEIN"/>
    <property type="match status" value="1"/>
</dbReference>
<dbReference type="Pfam" id="PF14223">
    <property type="entry name" value="Retrotran_gag_2"/>
    <property type="match status" value="1"/>
</dbReference>
<comment type="caution">
    <text evidence="1">The sequence shown here is derived from an EMBL/GenBank/DDBJ whole genome shotgun (WGS) entry which is preliminary data.</text>
</comment>
<name>A0A2P5CBX6_TREOI</name>
<proteinExistence type="predicted"/>
<keyword evidence="2" id="KW-1185">Reference proteome</keyword>
<evidence type="ECO:0000313" key="1">
    <source>
        <dbReference type="EMBL" id="PON58494.1"/>
    </source>
</evidence>
<sequence>MENISDSLALAGHHVENDNMVMCILTVLPSDYDPVVGAILTRGGEMLYHEVQSLLLSQETRIEQATKAFELQNPSAHFVSGVRGRGGRNGHGNYSIRGRGRGSGHGNGGSLPTCQICRK</sequence>
<dbReference type="PANTHER" id="PTHR47481">
    <property type="match status" value="1"/>
</dbReference>
<reference evidence="2" key="1">
    <citation type="submission" date="2016-06" db="EMBL/GenBank/DDBJ databases">
        <title>Parallel loss of symbiosis genes in relatives of nitrogen-fixing non-legume Parasponia.</title>
        <authorList>
            <person name="Van Velzen R."/>
            <person name="Holmer R."/>
            <person name="Bu F."/>
            <person name="Rutten L."/>
            <person name="Van Zeijl A."/>
            <person name="Liu W."/>
            <person name="Santuari L."/>
            <person name="Cao Q."/>
            <person name="Sharma T."/>
            <person name="Shen D."/>
            <person name="Roswanjaya Y."/>
            <person name="Wardhani T."/>
            <person name="Kalhor M.S."/>
            <person name="Jansen J."/>
            <person name="Van den Hoogen J."/>
            <person name="Gungor B."/>
            <person name="Hartog M."/>
            <person name="Hontelez J."/>
            <person name="Verver J."/>
            <person name="Yang W.-C."/>
            <person name="Schijlen E."/>
            <person name="Repin R."/>
            <person name="Schilthuizen M."/>
            <person name="Schranz E."/>
            <person name="Heidstra R."/>
            <person name="Miyata K."/>
            <person name="Fedorova E."/>
            <person name="Kohlen W."/>
            <person name="Bisseling T."/>
            <person name="Smit S."/>
            <person name="Geurts R."/>
        </authorList>
    </citation>
    <scope>NUCLEOTIDE SEQUENCE [LARGE SCALE GENOMIC DNA]</scope>
    <source>
        <strain evidence="2">cv. RG33-2</strain>
    </source>
</reference>